<feature type="compositionally biased region" description="Low complexity" evidence="1">
    <location>
        <begin position="97"/>
        <end position="111"/>
    </location>
</feature>
<reference evidence="2 3" key="1">
    <citation type="submission" date="2019-08" db="EMBL/GenBank/DDBJ databases">
        <title>Archangium and Cystobacter genomes.</title>
        <authorList>
            <person name="Chen I.-C.K."/>
            <person name="Wielgoss S."/>
        </authorList>
    </citation>
    <scope>NUCLEOTIDE SEQUENCE [LARGE SCALE GENOMIC DNA]</scope>
    <source>
        <strain evidence="2 3">Cbm 6</strain>
    </source>
</reference>
<evidence type="ECO:0000256" key="1">
    <source>
        <dbReference type="SAM" id="MobiDB-lite"/>
    </source>
</evidence>
<evidence type="ECO:0000313" key="3">
    <source>
        <dbReference type="Proteomes" id="UP001611383"/>
    </source>
</evidence>
<organism evidence="2 3">
    <name type="scientific">Archangium minus</name>
    <dbReference type="NCBI Taxonomy" id="83450"/>
    <lineage>
        <taxon>Bacteria</taxon>
        <taxon>Pseudomonadati</taxon>
        <taxon>Myxococcota</taxon>
        <taxon>Myxococcia</taxon>
        <taxon>Myxococcales</taxon>
        <taxon>Cystobacterineae</taxon>
        <taxon>Archangiaceae</taxon>
        <taxon>Archangium</taxon>
    </lineage>
</organism>
<dbReference type="Proteomes" id="UP001611383">
    <property type="component" value="Chromosome"/>
</dbReference>
<sequence>MRRSRLLQALLVSLALHVGLGLVLYLTPPAELGSPSNRQQEPLQFEVVERTPPPSAEPPRSPPSVVKPPQPPRGPRQPPRASAPPDPSPPPAPIPPEAEASAPPEVVPDVPRAVRLFPGPGGLAVAPPASTPPGASTGGRTWRPGDGPTAEQQLAEERERVRGRVQGFLDDGMAVLRVENGLVDSFFGEMDTALEKGLSGAPLFAYDGVIKHFFKPGPGMIQGLQELQKSAENFGATGNPYSQGGSIGATDRLEDVAHKGTTGKRARTSGLSNVDRLDGYSKGAGTLHAELDLEQSRTGQVLSVKLSRSSGNPLFDAYVLEKVPESLAKLPPAPEHFAKRAKGESVRSVWAIDGHVSFARTLKVTKLDALNAGDAAYLSGLMALGVLSGNFDEVRGEVIVPDIRRPHFDIRTELLRVY</sequence>
<dbReference type="SUPFAM" id="SSF74653">
    <property type="entry name" value="TolA/TonB C-terminal domain"/>
    <property type="match status" value="1"/>
</dbReference>
<feature type="compositionally biased region" description="Low complexity" evidence="1">
    <location>
        <begin position="123"/>
        <end position="139"/>
    </location>
</feature>
<feature type="region of interest" description="Disordered" evidence="1">
    <location>
        <begin position="32"/>
        <end position="158"/>
    </location>
</feature>
<protein>
    <submittedName>
        <fullName evidence="2">TonB C-terminal domain-containing protein</fullName>
    </submittedName>
</protein>
<proteinExistence type="predicted"/>
<dbReference type="Gene3D" id="3.30.1150.10">
    <property type="match status" value="1"/>
</dbReference>
<dbReference type="Pfam" id="PF13103">
    <property type="entry name" value="TonB_2"/>
    <property type="match status" value="1"/>
</dbReference>
<dbReference type="RefSeq" id="WP_395825023.1">
    <property type="nucleotide sequence ID" value="NZ_CP043494.1"/>
</dbReference>
<name>A0ABY9WVD7_9BACT</name>
<feature type="compositionally biased region" description="Pro residues" evidence="1">
    <location>
        <begin position="51"/>
        <end position="96"/>
    </location>
</feature>
<accession>A0ABY9WVD7</accession>
<keyword evidence="3" id="KW-1185">Reference proteome</keyword>
<dbReference type="EMBL" id="CP043494">
    <property type="protein sequence ID" value="WNG47322.1"/>
    <property type="molecule type" value="Genomic_DNA"/>
</dbReference>
<evidence type="ECO:0000313" key="2">
    <source>
        <dbReference type="EMBL" id="WNG47322.1"/>
    </source>
</evidence>
<gene>
    <name evidence="2" type="ORF">F0U60_26735</name>
</gene>